<organism evidence="1 2">
    <name type="scientific">Russula earlei</name>
    <dbReference type="NCBI Taxonomy" id="71964"/>
    <lineage>
        <taxon>Eukaryota</taxon>
        <taxon>Fungi</taxon>
        <taxon>Dikarya</taxon>
        <taxon>Basidiomycota</taxon>
        <taxon>Agaricomycotina</taxon>
        <taxon>Agaricomycetes</taxon>
        <taxon>Russulales</taxon>
        <taxon>Russulaceae</taxon>
        <taxon>Russula</taxon>
    </lineage>
</organism>
<dbReference type="Proteomes" id="UP001207468">
    <property type="component" value="Unassembled WGS sequence"/>
</dbReference>
<gene>
    <name evidence="1" type="ORF">F5148DRAFT_734100</name>
</gene>
<reference evidence="1" key="1">
    <citation type="submission" date="2021-03" db="EMBL/GenBank/DDBJ databases">
        <title>Evolutionary priming and transition to the ectomycorrhizal habit in an iconic lineage of mushroom-forming fungi: is preadaptation a requirement?</title>
        <authorList>
            <consortium name="DOE Joint Genome Institute"/>
            <person name="Looney B.P."/>
            <person name="Miyauchi S."/>
            <person name="Morin E."/>
            <person name="Drula E."/>
            <person name="Courty P.E."/>
            <person name="Chicoki N."/>
            <person name="Fauchery L."/>
            <person name="Kohler A."/>
            <person name="Kuo A."/>
            <person name="LaButti K."/>
            <person name="Pangilinan J."/>
            <person name="Lipzen A."/>
            <person name="Riley R."/>
            <person name="Andreopoulos W."/>
            <person name="He G."/>
            <person name="Johnson J."/>
            <person name="Barry K.W."/>
            <person name="Grigoriev I.V."/>
            <person name="Nagy L."/>
            <person name="Hibbett D."/>
            <person name="Henrissat B."/>
            <person name="Matheny P.B."/>
            <person name="Labbe J."/>
            <person name="Martin A.F."/>
        </authorList>
    </citation>
    <scope>NUCLEOTIDE SEQUENCE</scope>
    <source>
        <strain evidence="1">BPL698</strain>
    </source>
</reference>
<evidence type="ECO:0000313" key="2">
    <source>
        <dbReference type="Proteomes" id="UP001207468"/>
    </source>
</evidence>
<dbReference type="EMBL" id="JAGFNK010000006">
    <property type="protein sequence ID" value="KAI9512770.1"/>
    <property type="molecule type" value="Genomic_DNA"/>
</dbReference>
<comment type="caution">
    <text evidence="1">The sequence shown here is derived from an EMBL/GenBank/DDBJ whole genome shotgun (WGS) entry which is preliminary data.</text>
</comment>
<name>A0ACC0UMG6_9AGAM</name>
<sequence length="224" mass="25279">MASTRRCRCPKFFSLPLSPLSTVSDRPPLWTRPSPAARETRPRLGNCGPPPSLRPTCAQLAQSRGRHARRDPLFFDPTKLSLKWCTVTRVFPCPGIFATAPRMSLDTRCVRLPPFTAKRDSTRNVSGCGTRVLLAPQSKPRPVSSSTMPLCATSVRLFCSFLPFFYLCTFSATCDGTQNVSGHVCATSVCFFFFFSFLPLFRKTRQHYWDHSRDTEGHNDWVFT</sequence>
<accession>A0ACC0UMG6</accession>
<proteinExistence type="predicted"/>
<keyword evidence="2" id="KW-1185">Reference proteome</keyword>
<protein>
    <submittedName>
        <fullName evidence="1">Uncharacterized protein</fullName>
    </submittedName>
</protein>
<evidence type="ECO:0000313" key="1">
    <source>
        <dbReference type="EMBL" id="KAI9512770.1"/>
    </source>
</evidence>